<gene>
    <name evidence="7" type="ORF">GCM10025780_25480</name>
</gene>
<dbReference type="InterPro" id="IPR013328">
    <property type="entry name" value="6PGD_dom2"/>
</dbReference>
<keyword evidence="2" id="KW-0560">Oxidoreductase</keyword>
<dbReference type="PIRSF" id="PIRSF000103">
    <property type="entry name" value="HIBADH"/>
    <property type="match status" value="1"/>
</dbReference>
<dbReference type="InterPro" id="IPR008927">
    <property type="entry name" value="6-PGluconate_DH-like_C_sf"/>
</dbReference>
<dbReference type="Gene3D" id="3.40.50.720">
    <property type="entry name" value="NAD(P)-binding Rossmann-like Domain"/>
    <property type="match status" value="1"/>
</dbReference>
<sequence length="308" mass="30908">MTGSQAESTDPSDTTGAPAHGTRVTVLGLGIMGQGVADTLLREGFAVTVWNRSAQKATPFAEKGATVASSPSEAVEKAEVVVSVLFDADSVLGVLDEVADAVPADAVWVQASTIGLEGTARVVDRAKAQGVALIEAMMLGTKAPAETGKLVMLAAGDAGLIAKAQPVLDAMGSKTVLAGPAVGNGTALKLAANAWIASITAATAQSIALTQALGLDGDLFLQAIDGGASDSPYAHTKGKSILDREFPASFALDGLRKDLGLITEAASGSGVATTLLDALRAAYADASEQGHGGDDIASVYEAFTADRA</sequence>
<evidence type="ECO:0000259" key="6">
    <source>
        <dbReference type="Pfam" id="PF14833"/>
    </source>
</evidence>
<dbReference type="InterPro" id="IPR029154">
    <property type="entry name" value="HIBADH-like_NADP-bd"/>
</dbReference>
<comment type="caution">
    <text evidence="7">The sequence shown here is derived from an EMBL/GenBank/DDBJ whole genome shotgun (WGS) entry which is preliminary data.</text>
</comment>
<keyword evidence="8" id="KW-1185">Reference proteome</keyword>
<dbReference type="PANTHER" id="PTHR43580">
    <property type="entry name" value="OXIDOREDUCTASE GLYR1-RELATED"/>
    <property type="match status" value="1"/>
</dbReference>
<dbReference type="InterPro" id="IPR051265">
    <property type="entry name" value="HIBADH-related_NP60_sf"/>
</dbReference>
<dbReference type="EMBL" id="BAABLM010000005">
    <property type="protein sequence ID" value="GAA4679340.1"/>
    <property type="molecule type" value="Genomic_DNA"/>
</dbReference>
<evidence type="ECO:0000256" key="4">
    <source>
        <dbReference type="SAM" id="MobiDB-lite"/>
    </source>
</evidence>
<dbReference type="Pfam" id="PF03446">
    <property type="entry name" value="NAD_binding_2"/>
    <property type="match status" value="1"/>
</dbReference>
<dbReference type="Gene3D" id="1.10.1040.10">
    <property type="entry name" value="N-(1-d-carboxylethyl)-l-norvaline Dehydrogenase, domain 2"/>
    <property type="match status" value="1"/>
</dbReference>
<accession>A0ABP8W3G8</accession>
<dbReference type="InterPro" id="IPR006115">
    <property type="entry name" value="6PGDH_NADP-bd"/>
</dbReference>
<dbReference type="SUPFAM" id="SSF51735">
    <property type="entry name" value="NAD(P)-binding Rossmann-fold domains"/>
    <property type="match status" value="1"/>
</dbReference>
<organism evidence="7 8">
    <name type="scientific">Frondihabitans cladoniiphilus</name>
    <dbReference type="NCBI Taxonomy" id="715785"/>
    <lineage>
        <taxon>Bacteria</taxon>
        <taxon>Bacillati</taxon>
        <taxon>Actinomycetota</taxon>
        <taxon>Actinomycetes</taxon>
        <taxon>Micrococcales</taxon>
        <taxon>Microbacteriaceae</taxon>
        <taxon>Frondihabitans</taxon>
    </lineage>
</organism>
<keyword evidence="3" id="KW-0520">NAD</keyword>
<dbReference type="Pfam" id="PF14833">
    <property type="entry name" value="NAD_binding_11"/>
    <property type="match status" value="1"/>
</dbReference>
<evidence type="ECO:0000256" key="1">
    <source>
        <dbReference type="ARBA" id="ARBA00009080"/>
    </source>
</evidence>
<feature type="compositionally biased region" description="Polar residues" evidence="4">
    <location>
        <begin position="1"/>
        <end position="15"/>
    </location>
</feature>
<dbReference type="Proteomes" id="UP001501295">
    <property type="component" value="Unassembled WGS sequence"/>
</dbReference>
<dbReference type="InterPro" id="IPR036291">
    <property type="entry name" value="NAD(P)-bd_dom_sf"/>
</dbReference>
<evidence type="ECO:0000256" key="2">
    <source>
        <dbReference type="ARBA" id="ARBA00023002"/>
    </source>
</evidence>
<evidence type="ECO:0000259" key="5">
    <source>
        <dbReference type="Pfam" id="PF03446"/>
    </source>
</evidence>
<feature type="region of interest" description="Disordered" evidence="4">
    <location>
        <begin position="1"/>
        <end position="20"/>
    </location>
</feature>
<evidence type="ECO:0000313" key="8">
    <source>
        <dbReference type="Proteomes" id="UP001501295"/>
    </source>
</evidence>
<dbReference type="InterPro" id="IPR015815">
    <property type="entry name" value="HIBADH-related"/>
</dbReference>
<proteinExistence type="inferred from homology"/>
<dbReference type="PANTHER" id="PTHR43580:SF2">
    <property type="entry name" value="CYTOKINE-LIKE NUCLEAR FACTOR N-PAC"/>
    <property type="match status" value="1"/>
</dbReference>
<evidence type="ECO:0000313" key="7">
    <source>
        <dbReference type="EMBL" id="GAA4679340.1"/>
    </source>
</evidence>
<protein>
    <submittedName>
        <fullName evidence="7">NAD(P)-dependent oxidoreductase</fullName>
    </submittedName>
</protein>
<evidence type="ECO:0000256" key="3">
    <source>
        <dbReference type="ARBA" id="ARBA00023027"/>
    </source>
</evidence>
<dbReference type="RefSeq" id="WP_345376279.1">
    <property type="nucleotide sequence ID" value="NZ_BAABLM010000005.1"/>
</dbReference>
<feature type="domain" description="3-hydroxyisobutyrate dehydrogenase-like NAD-binding" evidence="6">
    <location>
        <begin position="183"/>
        <end position="301"/>
    </location>
</feature>
<dbReference type="SUPFAM" id="SSF48179">
    <property type="entry name" value="6-phosphogluconate dehydrogenase C-terminal domain-like"/>
    <property type="match status" value="1"/>
</dbReference>
<reference evidence="8" key="1">
    <citation type="journal article" date="2019" name="Int. J. Syst. Evol. Microbiol.">
        <title>The Global Catalogue of Microorganisms (GCM) 10K type strain sequencing project: providing services to taxonomists for standard genome sequencing and annotation.</title>
        <authorList>
            <consortium name="The Broad Institute Genomics Platform"/>
            <consortium name="The Broad Institute Genome Sequencing Center for Infectious Disease"/>
            <person name="Wu L."/>
            <person name="Ma J."/>
        </authorList>
    </citation>
    <scope>NUCLEOTIDE SEQUENCE [LARGE SCALE GENOMIC DNA]</scope>
    <source>
        <strain evidence="8">JCM 18956</strain>
    </source>
</reference>
<feature type="domain" description="6-phosphogluconate dehydrogenase NADP-binding" evidence="5">
    <location>
        <begin position="24"/>
        <end position="177"/>
    </location>
</feature>
<name>A0ABP8W3G8_9MICO</name>
<comment type="similarity">
    <text evidence="1">Belongs to the HIBADH-related family.</text>
</comment>